<comment type="caution">
    <text evidence="1">The sequence shown here is derived from an EMBL/GenBank/DDBJ whole genome shotgun (WGS) entry which is preliminary data.</text>
</comment>
<proteinExistence type="predicted"/>
<sequence length="83" mass="9548">MLLCRSGARTRISSYYSEHFSSPFPCAQFLGFSQRPAQRIACEAQQNFLLSDSRYLENRIEIYTMIFVLVGCRNVSGAAEAWW</sequence>
<protein>
    <submittedName>
        <fullName evidence="1">Uncharacterized protein</fullName>
    </submittedName>
</protein>
<evidence type="ECO:0000313" key="2">
    <source>
        <dbReference type="Proteomes" id="UP000324222"/>
    </source>
</evidence>
<organism evidence="1 2">
    <name type="scientific">Portunus trituberculatus</name>
    <name type="common">Swimming crab</name>
    <name type="synonym">Neptunus trituberculatus</name>
    <dbReference type="NCBI Taxonomy" id="210409"/>
    <lineage>
        <taxon>Eukaryota</taxon>
        <taxon>Metazoa</taxon>
        <taxon>Ecdysozoa</taxon>
        <taxon>Arthropoda</taxon>
        <taxon>Crustacea</taxon>
        <taxon>Multicrustacea</taxon>
        <taxon>Malacostraca</taxon>
        <taxon>Eumalacostraca</taxon>
        <taxon>Eucarida</taxon>
        <taxon>Decapoda</taxon>
        <taxon>Pleocyemata</taxon>
        <taxon>Brachyura</taxon>
        <taxon>Eubrachyura</taxon>
        <taxon>Portunoidea</taxon>
        <taxon>Portunidae</taxon>
        <taxon>Portuninae</taxon>
        <taxon>Portunus</taxon>
    </lineage>
</organism>
<dbReference type="EMBL" id="VSRR010093290">
    <property type="protein sequence ID" value="MPC93002.1"/>
    <property type="molecule type" value="Genomic_DNA"/>
</dbReference>
<gene>
    <name evidence="1" type="ORF">E2C01_088117</name>
</gene>
<reference evidence="1 2" key="1">
    <citation type="submission" date="2019-05" db="EMBL/GenBank/DDBJ databases">
        <title>Another draft genome of Portunus trituberculatus and its Hox gene families provides insights of decapod evolution.</title>
        <authorList>
            <person name="Jeong J.-H."/>
            <person name="Song I."/>
            <person name="Kim S."/>
            <person name="Choi T."/>
            <person name="Kim D."/>
            <person name="Ryu S."/>
            <person name="Kim W."/>
        </authorList>
    </citation>
    <scope>NUCLEOTIDE SEQUENCE [LARGE SCALE GENOMIC DNA]</scope>
    <source>
        <tissue evidence="1">Muscle</tissue>
    </source>
</reference>
<dbReference type="Proteomes" id="UP000324222">
    <property type="component" value="Unassembled WGS sequence"/>
</dbReference>
<name>A0A5B7J9X1_PORTR</name>
<evidence type="ECO:0000313" key="1">
    <source>
        <dbReference type="EMBL" id="MPC93002.1"/>
    </source>
</evidence>
<keyword evidence="2" id="KW-1185">Reference proteome</keyword>
<dbReference type="AlphaFoldDB" id="A0A5B7J9X1"/>
<accession>A0A5B7J9X1</accession>